<evidence type="ECO:0000313" key="14">
    <source>
        <dbReference type="Proteomes" id="UP000095287"/>
    </source>
</evidence>
<evidence type="ECO:0000256" key="3">
    <source>
        <dbReference type="ARBA" id="ARBA00022723"/>
    </source>
</evidence>
<evidence type="ECO:0000256" key="9">
    <source>
        <dbReference type="ARBA" id="ARBA00023170"/>
    </source>
</evidence>
<evidence type="ECO:0000256" key="11">
    <source>
        <dbReference type="RuleBase" id="RU004334"/>
    </source>
</evidence>
<dbReference type="PANTHER" id="PTHR47630:SF6">
    <property type="entry name" value="NUCLEAR HORMONE RECEPTOR FAMILY"/>
    <property type="match status" value="1"/>
</dbReference>
<dbReference type="PANTHER" id="PTHR47630">
    <property type="entry name" value="NUCLEAR HORMONE RECEPTOR FAMILY-RELATED-RELATED"/>
    <property type="match status" value="1"/>
</dbReference>
<evidence type="ECO:0000259" key="13">
    <source>
        <dbReference type="PROSITE" id="PS51843"/>
    </source>
</evidence>
<dbReference type="InterPro" id="IPR052499">
    <property type="entry name" value="C.elegans_NHRs"/>
</dbReference>
<evidence type="ECO:0000256" key="8">
    <source>
        <dbReference type="ARBA" id="ARBA00023163"/>
    </source>
</evidence>
<feature type="domain" description="NR LBD" evidence="13">
    <location>
        <begin position="196"/>
        <end position="425"/>
    </location>
</feature>
<dbReference type="Pfam" id="PF00105">
    <property type="entry name" value="zf-C4"/>
    <property type="match status" value="1"/>
</dbReference>
<dbReference type="InterPro" id="IPR035500">
    <property type="entry name" value="NHR-like_dom_sf"/>
</dbReference>
<comment type="similarity">
    <text evidence="2 11">Belongs to the nuclear hormone receptor family.</text>
</comment>
<keyword evidence="7 11" id="KW-0238">DNA-binding</keyword>
<dbReference type="SUPFAM" id="SSF57716">
    <property type="entry name" value="Glucocorticoid receptor-like (DNA-binding domain)"/>
    <property type="match status" value="1"/>
</dbReference>
<evidence type="ECO:0000256" key="7">
    <source>
        <dbReference type="ARBA" id="ARBA00023125"/>
    </source>
</evidence>
<protein>
    <submittedName>
        <fullName evidence="15">Nuclear Hormone Receptor family</fullName>
    </submittedName>
</protein>
<keyword evidence="4 11" id="KW-0863">Zinc-finger</keyword>
<dbReference type="CDD" id="cd06157">
    <property type="entry name" value="NR_LBD"/>
    <property type="match status" value="1"/>
</dbReference>
<evidence type="ECO:0000256" key="6">
    <source>
        <dbReference type="ARBA" id="ARBA00023015"/>
    </source>
</evidence>
<keyword evidence="10 11" id="KW-0539">Nucleus</keyword>
<evidence type="ECO:0000259" key="12">
    <source>
        <dbReference type="PROSITE" id="PS51030"/>
    </source>
</evidence>
<evidence type="ECO:0000256" key="4">
    <source>
        <dbReference type="ARBA" id="ARBA00022771"/>
    </source>
</evidence>
<dbReference type="GO" id="GO:0003700">
    <property type="term" value="F:DNA-binding transcription factor activity"/>
    <property type="evidence" value="ECO:0007669"/>
    <property type="project" value="InterPro"/>
</dbReference>
<dbReference type="Pfam" id="PF00104">
    <property type="entry name" value="Hormone_recep"/>
    <property type="match status" value="1"/>
</dbReference>
<organism evidence="14 15">
    <name type="scientific">Steinernema glaseri</name>
    <dbReference type="NCBI Taxonomy" id="37863"/>
    <lineage>
        <taxon>Eukaryota</taxon>
        <taxon>Metazoa</taxon>
        <taxon>Ecdysozoa</taxon>
        <taxon>Nematoda</taxon>
        <taxon>Chromadorea</taxon>
        <taxon>Rhabditida</taxon>
        <taxon>Tylenchina</taxon>
        <taxon>Panagrolaimomorpha</taxon>
        <taxon>Strongyloidoidea</taxon>
        <taxon>Steinernematidae</taxon>
        <taxon>Steinernema</taxon>
    </lineage>
</organism>
<dbReference type="WBParaSite" id="L893_g17662.t1">
    <property type="protein sequence ID" value="L893_g17662.t1"/>
    <property type="gene ID" value="L893_g17662"/>
</dbReference>
<sequence>MDRCCLVCGESGGSKHYGSYCCSGCKGFFRRTIRFKKAYKCMADSNCVIEKEYRNCCRACRFQKCITVGLNPLLVHSDRGVTVEDDIPTVVPDLSTSARAPSETRVPKTDVISFDEMDMSSPMLPTCGPFSGTDNHLALANTNIVPTLSSTDTKSICRYFVMVERLCDDFVDMTMNPTNSQGDRFSLNVPVEIAFSQPRAITHRYKIDWTPKSFLRAQGLKKVWCRIVGHFADWASHIPELSLLEDEDKMRMLIGRSIPCIWFLIGHRSFVNKTNGLSLSAGYYFPADEEQQKFVDNEILTLCKSLCELLMTDFVKPMKEMQTTEAEYALIRVLSFFISVPRLSQRGRDIIASARNKYLNVLSDLVQKSNPTFGFSQVVERVGKLLMLIPVIEKISQMEDDTLGMMTVFNVAEMRGELPFEIHVRKNM</sequence>
<dbReference type="CDD" id="cd06960">
    <property type="entry name" value="NR_DBD_HNF4A"/>
    <property type="match status" value="1"/>
</dbReference>
<dbReference type="Gene3D" id="1.10.565.10">
    <property type="entry name" value="Retinoid X Receptor"/>
    <property type="match status" value="1"/>
</dbReference>
<dbReference type="SMART" id="SM00430">
    <property type="entry name" value="HOLI"/>
    <property type="match status" value="1"/>
</dbReference>
<evidence type="ECO:0000256" key="2">
    <source>
        <dbReference type="ARBA" id="ARBA00005993"/>
    </source>
</evidence>
<dbReference type="SMART" id="SM00399">
    <property type="entry name" value="ZnF_C4"/>
    <property type="match status" value="1"/>
</dbReference>
<keyword evidence="5 11" id="KW-0862">Zinc</keyword>
<dbReference type="AlphaFoldDB" id="A0A1I7YMP6"/>
<accession>A0A1I7YMP6</accession>
<keyword evidence="6 11" id="KW-0805">Transcription regulation</keyword>
<evidence type="ECO:0000313" key="15">
    <source>
        <dbReference type="WBParaSite" id="L893_g17662.t1"/>
    </source>
</evidence>
<evidence type="ECO:0000256" key="1">
    <source>
        <dbReference type="ARBA" id="ARBA00004123"/>
    </source>
</evidence>
<keyword evidence="14" id="KW-1185">Reference proteome</keyword>
<evidence type="ECO:0000256" key="5">
    <source>
        <dbReference type="ARBA" id="ARBA00022833"/>
    </source>
</evidence>
<dbReference type="GO" id="GO:0008270">
    <property type="term" value="F:zinc ion binding"/>
    <property type="evidence" value="ECO:0007669"/>
    <property type="project" value="UniProtKB-KW"/>
</dbReference>
<dbReference type="InterPro" id="IPR001628">
    <property type="entry name" value="Znf_hrmn_rcpt"/>
</dbReference>
<keyword evidence="3 11" id="KW-0479">Metal-binding</keyword>
<dbReference type="InterPro" id="IPR013088">
    <property type="entry name" value="Znf_NHR/GATA"/>
</dbReference>
<name>A0A1I7YMP6_9BILA</name>
<dbReference type="GO" id="GO:0005634">
    <property type="term" value="C:nucleus"/>
    <property type="evidence" value="ECO:0007669"/>
    <property type="project" value="UniProtKB-SubCell"/>
</dbReference>
<evidence type="ECO:0000256" key="10">
    <source>
        <dbReference type="ARBA" id="ARBA00023242"/>
    </source>
</evidence>
<dbReference type="Proteomes" id="UP000095287">
    <property type="component" value="Unplaced"/>
</dbReference>
<dbReference type="GO" id="GO:0000978">
    <property type="term" value="F:RNA polymerase II cis-regulatory region sequence-specific DNA binding"/>
    <property type="evidence" value="ECO:0007669"/>
    <property type="project" value="InterPro"/>
</dbReference>
<dbReference type="PROSITE" id="PS00031">
    <property type="entry name" value="NUCLEAR_REC_DBD_1"/>
    <property type="match status" value="1"/>
</dbReference>
<dbReference type="InterPro" id="IPR000536">
    <property type="entry name" value="Nucl_hrmn_rcpt_lig-bd"/>
</dbReference>
<dbReference type="SUPFAM" id="SSF48508">
    <property type="entry name" value="Nuclear receptor ligand-binding domain"/>
    <property type="match status" value="1"/>
</dbReference>
<keyword evidence="9 11" id="KW-0675">Receptor</keyword>
<proteinExistence type="inferred from homology"/>
<dbReference type="PROSITE" id="PS51030">
    <property type="entry name" value="NUCLEAR_REC_DBD_2"/>
    <property type="match status" value="1"/>
</dbReference>
<dbReference type="Gene3D" id="3.30.50.10">
    <property type="entry name" value="Erythroid Transcription Factor GATA-1, subunit A"/>
    <property type="match status" value="1"/>
</dbReference>
<feature type="domain" description="Nuclear receptor" evidence="12">
    <location>
        <begin position="2"/>
        <end position="77"/>
    </location>
</feature>
<comment type="subcellular location">
    <subcellularLocation>
        <location evidence="1 11">Nucleus</location>
    </subcellularLocation>
</comment>
<keyword evidence="8 11" id="KW-0804">Transcription</keyword>
<reference evidence="15" key="1">
    <citation type="submission" date="2016-11" db="UniProtKB">
        <authorList>
            <consortium name="WormBaseParasite"/>
        </authorList>
    </citation>
    <scope>IDENTIFICATION</scope>
</reference>
<dbReference type="PRINTS" id="PR00047">
    <property type="entry name" value="STROIDFINGER"/>
</dbReference>
<dbReference type="InterPro" id="IPR049636">
    <property type="entry name" value="HNF4-like_DBD"/>
</dbReference>
<dbReference type="PROSITE" id="PS51843">
    <property type="entry name" value="NR_LBD"/>
    <property type="match status" value="1"/>
</dbReference>